<accession>A0A8J7HBY0</accession>
<feature type="transmembrane region" description="Helical" evidence="2">
    <location>
        <begin position="117"/>
        <end position="134"/>
    </location>
</feature>
<keyword evidence="2" id="KW-0812">Transmembrane</keyword>
<dbReference type="Pfam" id="PF20342">
    <property type="entry name" value="DUF6637"/>
    <property type="match status" value="1"/>
</dbReference>
<dbReference type="EMBL" id="JAEAGR010000004">
    <property type="protein sequence ID" value="MBH1940462.1"/>
    <property type="molecule type" value="Genomic_DNA"/>
</dbReference>
<organism evidence="3 4">
    <name type="scientific">Mobilitalea sibirica</name>
    <dbReference type="NCBI Taxonomy" id="1462919"/>
    <lineage>
        <taxon>Bacteria</taxon>
        <taxon>Bacillati</taxon>
        <taxon>Bacillota</taxon>
        <taxon>Clostridia</taxon>
        <taxon>Lachnospirales</taxon>
        <taxon>Lachnospiraceae</taxon>
        <taxon>Mobilitalea</taxon>
    </lineage>
</organism>
<comment type="caution">
    <text evidence="3">The sequence shown here is derived from an EMBL/GenBank/DDBJ whole genome shotgun (WGS) entry which is preliminary data.</text>
</comment>
<proteinExistence type="predicted"/>
<dbReference type="Proteomes" id="UP000623269">
    <property type="component" value="Unassembled WGS sequence"/>
</dbReference>
<gene>
    <name evidence="3" type="ORF">I5677_06065</name>
</gene>
<keyword evidence="2" id="KW-1133">Transmembrane helix</keyword>
<evidence type="ECO:0000256" key="2">
    <source>
        <dbReference type="SAM" id="Phobius"/>
    </source>
</evidence>
<feature type="transmembrane region" description="Helical" evidence="2">
    <location>
        <begin position="87"/>
        <end position="105"/>
    </location>
</feature>
<dbReference type="AlphaFoldDB" id="A0A8J7HBY0"/>
<name>A0A8J7HBY0_9FIRM</name>
<keyword evidence="4" id="KW-1185">Reference proteome</keyword>
<dbReference type="InterPro" id="IPR046577">
    <property type="entry name" value="DUF6637"/>
</dbReference>
<evidence type="ECO:0000256" key="1">
    <source>
        <dbReference type="SAM" id="MobiDB-lite"/>
    </source>
</evidence>
<keyword evidence="2" id="KW-0472">Membrane</keyword>
<dbReference type="RefSeq" id="WP_197660684.1">
    <property type="nucleotide sequence ID" value="NZ_JAEAGR010000004.1"/>
</dbReference>
<feature type="compositionally biased region" description="Basic and acidic residues" evidence="1">
    <location>
        <begin position="9"/>
        <end position="34"/>
    </location>
</feature>
<feature type="transmembrane region" description="Helical" evidence="2">
    <location>
        <begin position="59"/>
        <end position="81"/>
    </location>
</feature>
<protein>
    <submittedName>
        <fullName evidence="3">Uncharacterized protein</fullName>
    </submittedName>
</protein>
<evidence type="ECO:0000313" key="3">
    <source>
        <dbReference type="EMBL" id="MBH1940462.1"/>
    </source>
</evidence>
<evidence type="ECO:0000313" key="4">
    <source>
        <dbReference type="Proteomes" id="UP000623269"/>
    </source>
</evidence>
<reference evidence="3" key="1">
    <citation type="submission" date="2020-12" db="EMBL/GenBank/DDBJ databases">
        <title>M. sibirica DSM 26468T genome.</title>
        <authorList>
            <person name="Thieme N."/>
            <person name="Rettenmaier R."/>
            <person name="Zverlov V."/>
            <person name="Liebl W."/>
        </authorList>
    </citation>
    <scope>NUCLEOTIDE SEQUENCE</scope>
    <source>
        <strain evidence="3">DSM 26468</strain>
    </source>
</reference>
<sequence>MDKKFKLMKDVKHKDGKQKDVNHKDGNKKEGSRKDIHHRNNIHLKRIELKKINVKELYLLYDFIIVIAGIMLMILLILVFLNPNNKHAFLGAFITGGFMNVMNGLKLTKDPKRKSMGMTFILFGIIIGFLGFIML</sequence>
<feature type="region of interest" description="Disordered" evidence="1">
    <location>
        <begin position="9"/>
        <end position="37"/>
    </location>
</feature>